<keyword evidence="4" id="KW-1185">Reference proteome</keyword>
<feature type="transmembrane region" description="Helical" evidence="2">
    <location>
        <begin position="251"/>
        <end position="270"/>
    </location>
</feature>
<evidence type="ECO:0000256" key="2">
    <source>
        <dbReference type="SAM" id="Phobius"/>
    </source>
</evidence>
<proteinExistence type="predicted"/>
<comment type="caution">
    <text evidence="3">The sequence shown here is derived from an EMBL/GenBank/DDBJ whole genome shotgun (WGS) entry which is preliminary data.</text>
</comment>
<feature type="compositionally biased region" description="Polar residues" evidence="1">
    <location>
        <begin position="500"/>
        <end position="510"/>
    </location>
</feature>
<evidence type="ECO:0000256" key="1">
    <source>
        <dbReference type="SAM" id="MobiDB-lite"/>
    </source>
</evidence>
<accession>A0A9W4WRY6</accession>
<organism evidence="3 4">
    <name type="scientific">Funneliformis geosporum</name>
    <dbReference type="NCBI Taxonomy" id="1117311"/>
    <lineage>
        <taxon>Eukaryota</taxon>
        <taxon>Fungi</taxon>
        <taxon>Fungi incertae sedis</taxon>
        <taxon>Mucoromycota</taxon>
        <taxon>Glomeromycotina</taxon>
        <taxon>Glomeromycetes</taxon>
        <taxon>Glomerales</taxon>
        <taxon>Glomeraceae</taxon>
        <taxon>Funneliformis</taxon>
    </lineage>
</organism>
<gene>
    <name evidence="3" type="ORF">FWILDA_LOCUS3201</name>
</gene>
<dbReference type="EMBL" id="CAMKVN010000414">
    <property type="protein sequence ID" value="CAI2167687.1"/>
    <property type="molecule type" value="Genomic_DNA"/>
</dbReference>
<feature type="compositionally biased region" description="Low complexity" evidence="1">
    <location>
        <begin position="466"/>
        <end position="476"/>
    </location>
</feature>
<sequence>MTIKFKDYREFLLRSIFIVVFSSIIIGLSIEKISIAFKIKDVDPLISMQIKDLSVMGGFPVWSSFICTQNMTSLRAQTLKRGKPNGTSTTDVATDLPSEYISPTNTNSLAAGDWTLQLGAWPCFIFNPRNIQFIPGVVDQIILMAFINEGEQVLDGQNNLLFGIFDEERNMSMVEPFVGPTPSVNTFTFTRTQKIDVNKTPHSYFFVNKQNSNKIDGGFGVKNMVARFLYAPDTYMAVTYTERRPYTPFDLISAVGGLMTYTLAIWFLMFGRGKYRSWGLVQRYLLHNSPDALKKDEKNRLLPITYKDQKDLESQINCGLSPTTGSSSPPLSVNAYTPSLYFFSTNGTPTQQNFPSSPSNPMASSKSLNKRIDARINLKLWFVEQTLNRHYLSGFRLRNYDVDFKKFGIETYDDEEIPLTPPTAHHNWSNFNSGAGVYSPDHNSHGKFQTSSSPSPSPHGSQIFQKKNNNNSPLNPEELRPQYPNVTLNQVPIEKKNRGRNSTSASSLQPINHLHRPGNR</sequence>
<reference evidence="3" key="1">
    <citation type="submission" date="2022-08" db="EMBL/GenBank/DDBJ databases">
        <authorList>
            <person name="Kallberg Y."/>
            <person name="Tangrot J."/>
            <person name="Rosling A."/>
        </authorList>
    </citation>
    <scope>NUCLEOTIDE SEQUENCE</scope>
    <source>
        <strain evidence="3">Wild A</strain>
    </source>
</reference>
<feature type="region of interest" description="Disordered" evidence="1">
    <location>
        <begin position="435"/>
        <end position="520"/>
    </location>
</feature>
<keyword evidence="2" id="KW-0472">Membrane</keyword>
<dbReference type="AlphaFoldDB" id="A0A9W4WRY6"/>
<dbReference type="Proteomes" id="UP001153678">
    <property type="component" value="Unassembled WGS sequence"/>
</dbReference>
<name>A0A9W4WRY6_9GLOM</name>
<protein>
    <submittedName>
        <fullName evidence="3">13998_t:CDS:1</fullName>
    </submittedName>
</protein>
<evidence type="ECO:0000313" key="4">
    <source>
        <dbReference type="Proteomes" id="UP001153678"/>
    </source>
</evidence>
<keyword evidence="2" id="KW-1133">Transmembrane helix</keyword>
<keyword evidence="2" id="KW-0812">Transmembrane</keyword>
<evidence type="ECO:0000313" key="3">
    <source>
        <dbReference type="EMBL" id="CAI2167687.1"/>
    </source>
</evidence>
<feature type="transmembrane region" description="Helical" evidence="2">
    <location>
        <begin position="12"/>
        <end position="30"/>
    </location>
</feature>
<dbReference type="OrthoDB" id="5596129at2759"/>